<proteinExistence type="inferred from homology"/>
<dbReference type="NCBIfam" id="TIGR00231">
    <property type="entry name" value="small_GTP"/>
    <property type="match status" value="1"/>
</dbReference>
<dbReference type="InterPro" id="IPR027417">
    <property type="entry name" value="P-loop_NTPase"/>
</dbReference>
<dbReference type="SMART" id="SM00176">
    <property type="entry name" value="RAN"/>
    <property type="match status" value="1"/>
</dbReference>
<dbReference type="InterPro" id="IPR001806">
    <property type="entry name" value="Small_GTPase"/>
</dbReference>
<keyword evidence="6" id="KW-1185">Reference proteome</keyword>
<dbReference type="PANTHER" id="PTHR47980">
    <property type="entry name" value="LD44762P"/>
    <property type="match status" value="1"/>
</dbReference>
<dbReference type="InterPro" id="IPR050305">
    <property type="entry name" value="Small_GTPase_Rab"/>
</dbReference>
<evidence type="ECO:0000313" key="6">
    <source>
        <dbReference type="Proteomes" id="UP001652625"/>
    </source>
</evidence>
<evidence type="ECO:0000256" key="2">
    <source>
        <dbReference type="ARBA" id="ARBA00022741"/>
    </source>
</evidence>
<dbReference type="SMART" id="SM00177">
    <property type="entry name" value="ARF"/>
    <property type="match status" value="1"/>
</dbReference>
<keyword evidence="5" id="KW-0636">Prenylation</keyword>
<protein>
    <submittedName>
        <fullName evidence="7">Uncharacterized protein LOC101241287 isoform X2</fullName>
    </submittedName>
</protein>
<sequence>MSDFGSVTLAEFSDASYDILLKALMIGESGVGKTAFVTRYQDPLKKLPMRFLPTLGIDYIKIDQIIDGIKVRTQLWDTVGQERFRTITKNYFRGAKGVLLLFDVTDRNSFNRVQEWVLCLKQFKLENEELFLVGNKIDLDGRIIPYEEGKQLALSNGMKYFETSAKTGENVKETVHRLILNMKDANHHKISNSIVPEDIIKPVLNKELEKTNKVRNLSCCSNLSV</sequence>
<dbReference type="Gene3D" id="3.40.50.300">
    <property type="entry name" value="P-loop containing nucleotide triphosphate hydrolases"/>
    <property type="match status" value="1"/>
</dbReference>
<evidence type="ECO:0000256" key="1">
    <source>
        <dbReference type="ARBA" id="ARBA00006270"/>
    </source>
</evidence>
<accession>A0ABM4CIE1</accession>
<evidence type="ECO:0000256" key="5">
    <source>
        <dbReference type="ARBA" id="ARBA00023289"/>
    </source>
</evidence>
<keyword evidence="3" id="KW-0342">GTP-binding</keyword>
<dbReference type="SMART" id="SM00174">
    <property type="entry name" value="RHO"/>
    <property type="match status" value="1"/>
</dbReference>
<evidence type="ECO:0000313" key="7">
    <source>
        <dbReference type="RefSeq" id="XP_065661496.1"/>
    </source>
</evidence>
<evidence type="ECO:0000256" key="4">
    <source>
        <dbReference type="ARBA" id="ARBA00023288"/>
    </source>
</evidence>
<gene>
    <name evidence="7" type="primary">LOC101241287</name>
</gene>
<dbReference type="SUPFAM" id="SSF52540">
    <property type="entry name" value="P-loop containing nucleoside triphosphate hydrolases"/>
    <property type="match status" value="1"/>
</dbReference>
<dbReference type="PROSITE" id="PS51420">
    <property type="entry name" value="RHO"/>
    <property type="match status" value="1"/>
</dbReference>
<keyword evidence="4" id="KW-0449">Lipoprotein</keyword>
<reference evidence="7" key="1">
    <citation type="submission" date="2025-08" db="UniProtKB">
        <authorList>
            <consortium name="RefSeq"/>
        </authorList>
    </citation>
    <scope>IDENTIFICATION</scope>
</reference>
<organism evidence="6 7">
    <name type="scientific">Hydra vulgaris</name>
    <name type="common">Hydra</name>
    <name type="synonym">Hydra attenuata</name>
    <dbReference type="NCBI Taxonomy" id="6087"/>
    <lineage>
        <taxon>Eukaryota</taxon>
        <taxon>Metazoa</taxon>
        <taxon>Cnidaria</taxon>
        <taxon>Hydrozoa</taxon>
        <taxon>Hydroidolina</taxon>
        <taxon>Anthoathecata</taxon>
        <taxon>Aplanulata</taxon>
        <taxon>Hydridae</taxon>
        <taxon>Hydra</taxon>
    </lineage>
</organism>
<evidence type="ECO:0000256" key="3">
    <source>
        <dbReference type="ARBA" id="ARBA00023134"/>
    </source>
</evidence>
<dbReference type="CDD" id="cd00154">
    <property type="entry name" value="Rab"/>
    <property type="match status" value="1"/>
</dbReference>
<dbReference type="Proteomes" id="UP001652625">
    <property type="component" value="Chromosome 09"/>
</dbReference>
<dbReference type="GeneID" id="101241287"/>
<dbReference type="InterPro" id="IPR005225">
    <property type="entry name" value="Small_GTP-bd"/>
</dbReference>
<dbReference type="SMART" id="SM00173">
    <property type="entry name" value="RAS"/>
    <property type="match status" value="1"/>
</dbReference>
<dbReference type="PROSITE" id="PS51421">
    <property type="entry name" value="RAS"/>
    <property type="match status" value="1"/>
</dbReference>
<dbReference type="RefSeq" id="XP_065661496.1">
    <property type="nucleotide sequence ID" value="XM_065805424.1"/>
</dbReference>
<comment type="similarity">
    <text evidence="1">Belongs to the small GTPase superfamily. Rab family.</text>
</comment>
<name>A0ABM4CIE1_HYDVU</name>
<dbReference type="PRINTS" id="PR00449">
    <property type="entry name" value="RASTRNSFRMNG"/>
</dbReference>
<keyword evidence="2" id="KW-0547">Nucleotide-binding</keyword>
<dbReference type="SMART" id="SM00175">
    <property type="entry name" value="RAB"/>
    <property type="match status" value="1"/>
</dbReference>
<dbReference type="Pfam" id="PF00071">
    <property type="entry name" value="Ras"/>
    <property type="match status" value="1"/>
</dbReference>
<dbReference type="PROSITE" id="PS51419">
    <property type="entry name" value="RAB"/>
    <property type="match status" value="1"/>
</dbReference>